<dbReference type="SUPFAM" id="SSF52833">
    <property type="entry name" value="Thioredoxin-like"/>
    <property type="match status" value="1"/>
</dbReference>
<dbReference type="CDD" id="cd03017">
    <property type="entry name" value="PRX_BCP"/>
    <property type="match status" value="1"/>
</dbReference>
<evidence type="ECO:0000256" key="8">
    <source>
        <dbReference type="ARBA" id="ARBA00023284"/>
    </source>
</evidence>
<dbReference type="InterPro" id="IPR050924">
    <property type="entry name" value="Peroxiredoxin_BCP/PrxQ"/>
</dbReference>
<dbReference type="Gene3D" id="3.40.30.10">
    <property type="entry name" value="Glutaredoxin"/>
    <property type="match status" value="1"/>
</dbReference>
<keyword evidence="6 15" id="KW-0560">Oxidoreductase</keyword>
<evidence type="ECO:0000256" key="11">
    <source>
        <dbReference type="ARBA" id="ARBA00041373"/>
    </source>
</evidence>
<evidence type="ECO:0000256" key="9">
    <source>
        <dbReference type="ARBA" id="ARBA00032824"/>
    </source>
</evidence>
<dbReference type="InterPro" id="IPR036249">
    <property type="entry name" value="Thioredoxin-like_sf"/>
</dbReference>
<evidence type="ECO:0000256" key="2">
    <source>
        <dbReference type="ARBA" id="ARBA00011245"/>
    </source>
</evidence>
<dbReference type="InterPro" id="IPR000866">
    <property type="entry name" value="AhpC/TSA"/>
</dbReference>
<gene>
    <name evidence="15" type="ORF">ABEG17_18260</name>
</gene>
<evidence type="ECO:0000256" key="5">
    <source>
        <dbReference type="ARBA" id="ARBA00022862"/>
    </source>
</evidence>
<dbReference type="EC" id="1.11.1.24" evidence="3"/>
<dbReference type="EMBL" id="CP157483">
    <property type="protein sequence ID" value="XBO43483.1"/>
    <property type="molecule type" value="Genomic_DNA"/>
</dbReference>
<evidence type="ECO:0000256" key="12">
    <source>
        <dbReference type="ARBA" id="ARBA00049091"/>
    </source>
</evidence>
<evidence type="ECO:0000256" key="4">
    <source>
        <dbReference type="ARBA" id="ARBA00022559"/>
    </source>
</evidence>
<dbReference type="PIRSF" id="PIRSF000239">
    <property type="entry name" value="AHPC"/>
    <property type="match status" value="1"/>
</dbReference>
<dbReference type="GO" id="GO:0045454">
    <property type="term" value="P:cell redox homeostasis"/>
    <property type="evidence" value="ECO:0007669"/>
    <property type="project" value="TreeGrafter"/>
</dbReference>
<accession>A0AAU7JSS0</accession>
<comment type="similarity">
    <text evidence="10">Belongs to the peroxiredoxin family. BCP/PrxQ subfamily.</text>
</comment>
<dbReference type="RefSeq" id="WP_406830919.1">
    <property type="nucleotide sequence ID" value="NZ_CP157483.1"/>
</dbReference>
<evidence type="ECO:0000313" key="15">
    <source>
        <dbReference type="EMBL" id="XBO43483.1"/>
    </source>
</evidence>
<keyword evidence="5" id="KW-0049">Antioxidant</keyword>
<evidence type="ECO:0000256" key="10">
    <source>
        <dbReference type="ARBA" id="ARBA00038489"/>
    </source>
</evidence>
<dbReference type="PANTHER" id="PTHR42801:SF8">
    <property type="entry name" value="PEROXIREDOXIN RV1608C-RELATED"/>
    <property type="match status" value="1"/>
</dbReference>
<keyword evidence="7" id="KW-1015">Disulfide bond</keyword>
<feature type="domain" description="Thioredoxin" evidence="14">
    <location>
        <begin position="4"/>
        <end position="153"/>
    </location>
</feature>
<dbReference type="AlphaFoldDB" id="A0AAU7JSS0"/>
<sequence length="154" mass="16626">MKSLRIGELAPQFDLPDQTGTQRSLTSLLEEGSVVLFFYPAALSGGCTKEACHFRNLQADFAAVGAQPVGISMDTVDAQAQFDGKESLGMPLLSDADGAVATAFGVRRKYITPVKRATFVIAPDRRIVEVIESEWNMEKHADIALQVLGAAVKR</sequence>
<dbReference type="GO" id="GO:0005737">
    <property type="term" value="C:cytoplasm"/>
    <property type="evidence" value="ECO:0007669"/>
    <property type="project" value="TreeGrafter"/>
</dbReference>
<dbReference type="PANTHER" id="PTHR42801">
    <property type="entry name" value="THIOREDOXIN-DEPENDENT PEROXIDE REDUCTASE"/>
    <property type="match status" value="1"/>
</dbReference>
<evidence type="ECO:0000256" key="6">
    <source>
        <dbReference type="ARBA" id="ARBA00023002"/>
    </source>
</evidence>
<dbReference type="GO" id="GO:0034599">
    <property type="term" value="P:cellular response to oxidative stress"/>
    <property type="evidence" value="ECO:0007669"/>
    <property type="project" value="TreeGrafter"/>
</dbReference>
<evidence type="ECO:0000256" key="7">
    <source>
        <dbReference type="ARBA" id="ARBA00023157"/>
    </source>
</evidence>
<comment type="function">
    <text evidence="1">Thiol-specific peroxidase that catalyzes the reduction of hydrogen peroxide and organic hydroperoxides to water and alcohols, respectively. Plays a role in cell protection against oxidative stress by detoxifying peroxides and as sensor of hydrogen peroxide-mediated signaling events.</text>
</comment>
<reference evidence="15" key="1">
    <citation type="submission" date="2024-05" db="EMBL/GenBank/DDBJ databases">
        <authorList>
            <person name="Kim S."/>
            <person name="Heo J."/>
            <person name="Choi H."/>
            <person name="Choi Y."/>
            <person name="Kwon S.-W."/>
            <person name="Kim Y."/>
        </authorList>
    </citation>
    <scope>NUCLEOTIDE SEQUENCE</scope>
    <source>
        <strain evidence="15">KACC 23699</strain>
    </source>
</reference>
<dbReference type="GO" id="GO:0008379">
    <property type="term" value="F:thioredoxin peroxidase activity"/>
    <property type="evidence" value="ECO:0007669"/>
    <property type="project" value="TreeGrafter"/>
</dbReference>
<evidence type="ECO:0000256" key="13">
    <source>
        <dbReference type="PIRSR" id="PIRSR000239-1"/>
    </source>
</evidence>
<keyword evidence="4 15" id="KW-0575">Peroxidase</keyword>
<dbReference type="Pfam" id="PF00578">
    <property type="entry name" value="AhpC-TSA"/>
    <property type="match status" value="1"/>
</dbReference>
<evidence type="ECO:0000256" key="3">
    <source>
        <dbReference type="ARBA" id="ARBA00013017"/>
    </source>
</evidence>
<proteinExistence type="inferred from homology"/>
<feature type="active site" description="Cysteine sulfenic acid (-SOH) intermediate; for peroxidase activity" evidence="13">
    <location>
        <position position="47"/>
    </location>
</feature>
<dbReference type="InterPro" id="IPR013766">
    <property type="entry name" value="Thioredoxin_domain"/>
</dbReference>
<name>A0AAU7JSS0_9MICO</name>
<comment type="subunit">
    <text evidence="2">Monomer.</text>
</comment>
<comment type="catalytic activity">
    <reaction evidence="12">
        <text>a hydroperoxide + [thioredoxin]-dithiol = an alcohol + [thioredoxin]-disulfide + H2O</text>
        <dbReference type="Rhea" id="RHEA:62620"/>
        <dbReference type="Rhea" id="RHEA-COMP:10698"/>
        <dbReference type="Rhea" id="RHEA-COMP:10700"/>
        <dbReference type="ChEBI" id="CHEBI:15377"/>
        <dbReference type="ChEBI" id="CHEBI:29950"/>
        <dbReference type="ChEBI" id="CHEBI:30879"/>
        <dbReference type="ChEBI" id="CHEBI:35924"/>
        <dbReference type="ChEBI" id="CHEBI:50058"/>
        <dbReference type="EC" id="1.11.1.24"/>
    </reaction>
</comment>
<dbReference type="PROSITE" id="PS51352">
    <property type="entry name" value="THIOREDOXIN_2"/>
    <property type="match status" value="1"/>
</dbReference>
<evidence type="ECO:0000256" key="1">
    <source>
        <dbReference type="ARBA" id="ARBA00003330"/>
    </source>
</evidence>
<dbReference type="InterPro" id="IPR024706">
    <property type="entry name" value="Peroxiredoxin_AhpC-typ"/>
</dbReference>
<evidence type="ECO:0000259" key="14">
    <source>
        <dbReference type="PROSITE" id="PS51352"/>
    </source>
</evidence>
<protein>
    <recommendedName>
        <fullName evidence="3">thioredoxin-dependent peroxiredoxin</fullName>
        <ecNumber evidence="3">1.11.1.24</ecNumber>
    </recommendedName>
    <alternativeName>
        <fullName evidence="11">Bacterioferritin comigratory protein</fullName>
    </alternativeName>
    <alternativeName>
        <fullName evidence="9">Thioredoxin peroxidase</fullName>
    </alternativeName>
</protein>
<organism evidence="15">
    <name type="scientific">Pedococcus sp. KACC 23699</name>
    <dbReference type="NCBI Taxonomy" id="3149228"/>
    <lineage>
        <taxon>Bacteria</taxon>
        <taxon>Bacillati</taxon>
        <taxon>Actinomycetota</taxon>
        <taxon>Actinomycetes</taxon>
        <taxon>Micrococcales</taxon>
        <taxon>Intrasporangiaceae</taxon>
        <taxon>Pedococcus</taxon>
    </lineage>
</organism>
<keyword evidence="8" id="KW-0676">Redox-active center</keyword>